<reference evidence="1 2" key="1">
    <citation type="journal article" date="2020" name="Syst. Appl. Microbiol.">
        <title>Alienimonas chondri sp. nov., a novel planctomycete isolated from the biofilm of the red alga Chondrus crispus.</title>
        <authorList>
            <person name="Vitorino I."/>
            <person name="Albuquerque L."/>
            <person name="Wiegand S."/>
            <person name="Kallscheuer N."/>
            <person name="da Costa M.S."/>
            <person name="Lobo-da-Cunha A."/>
            <person name="Jogler C."/>
            <person name="Lage O.M."/>
        </authorList>
    </citation>
    <scope>NUCLEOTIDE SEQUENCE [LARGE SCALE GENOMIC DNA]</scope>
    <source>
        <strain evidence="1 2">LzC2</strain>
    </source>
</reference>
<evidence type="ECO:0000313" key="2">
    <source>
        <dbReference type="Proteomes" id="UP000609651"/>
    </source>
</evidence>
<keyword evidence="2" id="KW-1185">Reference proteome</keyword>
<protein>
    <submittedName>
        <fullName evidence="1">Uncharacterized protein</fullName>
    </submittedName>
</protein>
<comment type="caution">
    <text evidence="1">The sequence shown here is derived from an EMBL/GenBank/DDBJ whole genome shotgun (WGS) entry which is preliminary data.</text>
</comment>
<dbReference type="RefSeq" id="WP_171188890.1">
    <property type="nucleotide sequence ID" value="NZ_WTPX01000124.1"/>
</dbReference>
<dbReference type="EMBL" id="WTPX01000124">
    <property type="protein sequence ID" value="NNJ27147.1"/>
    <property type="molecule type" value="Genomic_DNA"/>
</dbReference>
<gene>
    <name evidence="1" type="ORF">LzC2_32470</name>
</gene>
<evidence type="ECO:0000313" key="1">
    <source>
        <dbReference type="EMBL" id="NNJ27147.1"/>
    </source>
</evidence>
<name>A0ABX1VGA1_9PLAN</name>
<organism evidence="1 2">
    <name type="scientific">Alienimonas chondri</name>
    <dbReference type="NCBI Taxonomy" id="2681879"/>
    <lineage>
        <taxon>Bacteria</taxon>
        <taxon>Pseudomonadati</taxon>
        <taxon>Planctomycetota</taxon>
        <taxon>Planctomycetia</taxon>
        <taxon>Planctomycetales</taxon>
        <taxon>Planctomycetaceae</taxon>
        <taxon>Alienimonas</taxon>
    </lineage>
</organism>
<proteinExistence type="predicted"/>
<dbReference type="Proteomes" id="UP000609651">
    <property type="component" value="Unassembled WGS sequence"/>
</dbReference>
<accession>A0ABX1VGA1</accession>
<sequence>MAYKTVRELFEVVHRWQKRVTAFCEEVAERSADEQTTALMDYFAAHERELGRLMSNYPETVREGILDTWIQHTSEDELRTFFQKVDLDPDQSLDEATAMVVEFDDRLRDMYRTLSESSQVPPRVQAVFENLLDAQEWQTLRNAWSATESEQFSEGQP</sequence>